<dbReference type="RefSeq" id="WP_242694780.1">
    <property type="nucleotide sequence ID" value="NZ_JADIJL010000021.1"/>
</dbReference>
<dbReference type="InterPro" id="IPR050773">
    <property type="entry name" value="CbxX/CfxQ_RuBisCO_ESX"/>
</dbReference>
<dbReference type="InterPro" id="IPR003593">
    <property type="entry name" value="AAA+_ATPase"/>
</dbReference>
<dbReference type="InterPro" id="IPR000470">
    <property type="entry name" value="CbxX/CfqX_mono"/>
</dbReference>
<gene>
    <name evidence="5" type="ORF">DFR56_11273</name>
</gene>
<dbReference type="GO" id="GO:0005524">
    <property type="term" value="F:ATP binding"/>
    <property type="evidence" value="ECO:0007669"/>
    <property type="project" value="UniProtKB-KW"/>
</dbReference>
<evidence type="ECO:0000256" key="2">
    <source>
        <dbReference type="ARBA" id="ARBA00022741"/>
    </source>
</evidence>
<dbReference type="InterPro" id="IPR041627">
    <property type="entry name" value="AAA_lid_6"/>
</dbReference>
<keyword evidence="6" id="KW-1185">Reference proteome</keyword>
<dbReference type="SMART" id="SM00382">
    <property type="entry name" value="AAA"/>
    <property type="match status" value="1"/>
</dbReference>
<keyword evidence="2" id="KW-0547">Nucleotide-binding</keyword>
<dbReference type="FunFam" id="3.40.50.300:FF:000216">
    <property type="entry name" value="Type VII secretion ATPase EccA"/>
    <property type="match status" value="1"/>
</dbReference>
<comment type="similarity">
    <text evidence="1">Belongs to the CbxX/CfxQ family.</text>
</comment>
<dbReference type="AlphaFoldDB" id="A0A2V3VYR2"/>
<feature type="domain" description="AAA+ ATPase" evidence="4">
    <location>
        <begin position="82"/>
        <end position="220"/>
    </location>
</feature>
<dbReference type="EMBL" id="QJJQ01000012">
    <property type="protein sequence ID" value="PXW85095.1"/>
    <property type="molecule type" value="Genomic_DNA"/>
</dbReference>
<dbReference type="PRINTS" id="PR00819">
    <property type="entry name" value="CBXCFQXSUPER"/>
</dbReference>
<evidence type="ECO:0000313" key="6">
    <source>
        <dbReference type="Proteomes" id="UP000247978"/>
    </source>
</evidence>
<comment type="caution">
    <text evidence="5">The sequence shown here is derived from an EMBL/GenBank/DDBJ whole genome shotgun (WGS) entry which is preliminary data.</text>
</comment>
<keyword evidence="3" id="KW-0067">ATP-binding</keyword>
<dbReference type="PANTHER" id="PTHR43392">
    <property type="entry name" value="AAA-TYPE ATPASE FAMILY PROTEIN / ANKYRIN REPEAT FAMILY PROTEIN"/>
    <property type="match status" value="1"/>
</dbReference>
<name>A0A2V3VYR2_9BACI</name>
<dbReference type="Proteomes" id="UP000247978">
    <property type="component" value="Unassembled WGS sequence"/>
</dbReference>
<protein>
    <submittedName>
        <fullName evidence="5">Stage V sporulation protein K</fullName>
    </submittedName>
</protein>
<accession>A0A2V3VYR2</accession>
<dbReference type="Pfam" id="PF17866">
    <property type="entry name" value="AAA_lid_6"/>
    <property type="match status" value="1"/>
</dbReference>
<dbReference type="Pfam" id="PF00004">
    <property type="entry name" value="AAA"/>
    <property type="match status" value="1"/>
</dbReference>
<dbReference type="InterPro" id="IPR003959">
    <property type="entry name" value="ATPase_AAA_core"/>
</dbReference>
<dbReference type="SUPFAM" id="SSF52540">
    <property type="entry name" value="P-loop containing nucleoside triphosphate hydrolases"/>
    <property type="match status" value="1"/>
</dbReference>
<dbReference type="Gene3D" id="1.10.8.60">
    <property type="match status" value="1"/>
</dbReference>
<dbReference type="InterPro" id="IPR000641">
    <property type="entry name" value="CbxX/CfxQ"/>
</dbReference>
<organism evidence="5 6">
    <name type="scientific">Pseudogracilibacillus auburnensis</name>
    <dbReference type="NCBI Taxonomy" id="1494959"/>
    <lineage>
        <taxon>Bacteria</taxon>
        <taxon>Bacillati</taxon>
        <taxon>Bacillota</taxon>
        <taxon>Bacilli</taxon>
        <taxon>Bacillales</taxon>
        <taxon>Bacillaceae</taxon>
        <taxon>Pseudogracilibacillus</taxon>
    </lineage>
</organism>
<evidence type="ECO:0000313" key="5">
    <source>
        <dbReference type="EMBL" id="PXW85095.1"/>
    </source>
</evidence>
<dbReference type="GO" id="GO:0016887">
    <property type="term" value="F:ATP hydrolysis activity"/>
    <property type="evidence" value="ECO:0007669"/>
    <property type="project" value="InterPro"/>
</dbReference>
<dbReference type="PANTHER" id="PTHR43392:SF2">
    <property type="entry name" value="AAA-TYPE ATPASE FAMILY PROTEIN _ ANKYRIN REPEAT FAMILY PROTEIN"/>
    <property type="match status" value="1"/>
</dbReference>
<evidence type="ECO:0000256" key="3">
    <source>
        <dbReference type="ARBA" id="ARBA00022840"/>
    </source>
</evidence>
<dbReference type="Gene3D" id="3.40.50.300">
    <property type="entry name" value="P-loop containing nucleotide triphosphate hydrolases"/>
    <property type="match status" value="1"/>
</dbReference>
<sequence>MDTQMIHNEKGKINIVLHEQHKKTNNNRATYLLKSNDELKLIDEQFSSFIGLHHFKEIIKEIYATKLMNKKREQMGLTMNKQVLHMIFKGNPGTGKTTIARELATVLYKLNILSKGHFIEAERADLVGEYIGQTAQKTRNIVQKSLGGVLFVDEAYALARGGHKDFGREAIDTLVKQMEDFHNEFILILAGYPAEMDHFLLQNPGLKSRFPFHIPFHDYNLNQLIEIAIKIASEREYELSEKAIWKLKNHLRNETYHKPRHFANARYVRNIIEKSIRMQAIRLLHVRDCSMKDLVQLTEEDLELENAH</sequence>
<reference evidence="5 6" key="1">
    <citation type="submission" date="2018-05" db="EMBL/GenBank/DDBJ databases">
        <title>Genomic Encyclopedia of Type Strains, Phase IV (KMG-IV): sequencing the most valuable type-strain genomes for metagenomic binning, comparative biology and taxonomic classification.</title>
        <authorList>
            <person name="Goeker M."/>
        </authorList>
    </citation>
    <scope>NUCLEOTIDE SEQUENCE [LARGE SCALE GENOMIC DNA]</scope>
    <source>
        <strain evidence="5 6">DSM 28556</strain>
    </source>
</reference>
<evidence type="ECO:0000259" key="4">
    <source>
        <dbReference type="SMART" id="SM00382"/>
    </source>
</evidence>
<dbReference type="InterPro" id="IPR027417">
    <property type="entry name" value="P-loop_NTPase"/>
</dbReference>
<evidence type="ECO:0000256" key="1">
    <source>
        <dbReference type="ARBA" id="ARBA00010378"/>
    </source>
</evidence>
<proteinExistence type="inferred from homology"/>
<dbReference type="PRINTS" id="PR00820">
    <property type="entry name" value="CBXXCFQX"/>
</dbReference>